<feature type="transmembrane region" description="Helical" evidence="10">
    <location>
        <begin position="305"/>
        <end position="325"/>
    </location>
</feature>
<dbReference type="SUPFAM" id="SSF52540">
    <property type="entry name" value="P-loop containing nucleoside triphosphate hydrolases"/>
    <property type="match status" value="2"/>
</dbReference>
<gene>
    <name evidence="12" type="ORF">CEP51_005564</name>
</gene>
<dbReference type="CDD" id="cd03232">
    <property type="entry name" value="ABCG_PDR_domain2"/>
    <property type="match status" value="1"/>
</dbReference>
<comment type="caution">
    <text evidence="12">The sequence shown here is derived from an EMBL/GenBank/DDBJ whole genome shotgun (WGS) entry which is preliminary data.</text>
</comment>
<dbReference type="GO" id="GO:0016020">
    <property type="term" value="C:membrane"/>
    <property type="evidence" value="ECO:0007669"/>
    <property type="project" value="UniProtKB-SubCell"/>
</dbReference>
<keyword evidence="4 10" id="KW-0812">Transmembrane</keyword>
<dbReference type="AlphaFoldDB" id="A0A428RW98"/>
<feature type="compositionally biased region" description="Polar residues" evidence="9">
    <location>
        <begin position="183"/>
        <end position="194"/>
    </location>
</feature>
<dbReference type="PROSITE" id="PS50893">
    <property type="entry name" value="ABC_TRANSPORTER_2"/>
    <property type="match status" value="1"/>
</dbReference>
<evidence type="ECO:0000256" key="7">
    <source>
        <dbReference type="ARBA" id="ARBA00022989"/>
    </source>
</evidence>
<feature type="non-terminal residue" evidence="12">
    <location>
        <position position="776"/>
    </location>
</feature>
<protein>
    <recommendedName>
        <fullName evidence="11">ABC transporter domain-containing protein</fullName>
    </recommendedName>
</protein>
<dbReference type="EMBL" id="NKCL01000113">
    <property type="protein sequence ID" value="RSL81799.1"/>
    <property type="molecule type" value="Genomic_DNA"/>
</dbReference>
<evidence type="ECO:0000313" key="12">
    <source>
        <dbReference type="EMBL" id="RSL81799.1"/>
    </source>
</evidence>
<dbReference type="InterPro" id="IPR027417">
    <property type="entry name" value="P-loop_NTPase"/>
</dbReference>
<dbReference type="GO" id="GO:0005524">
    <property type="term" value="F:ATP binding"/>
    <property type="evidence" value="ECO:0007669"/>
    <property type="project" value="UniProtKB-KW"/>
</dbReference>
<evidence type="ECO:0000256" key="4">
    <source>
        <dbReference type="ARBA" id="ARBA00022692"/>
    </source>
</evidence>
<evidence type="ECO:0000256" key="6">
    <source>
        <dbReference type="ARBA" id="ARBA00022840"/>
    </source>
</evidence>
<evidence type="ECO:0000256" key="9">
    <source>
        <dbReference type="SAM" id="MobiDB-lite"/>
    </source>
</evidence>
<name>A0A428RW98_9HYPO</name>
<dbReference type="PANTHER" id="PTHR19241">
    <property type="entry name" value="ATP-BINDING CASSETTE TRANSPORTER"/>
    <property type="match status" value="1"/>
</dbReference>
<dbReference type="Pfam" id="PF00005">
    <property type="entry name" value="ABC_tran"/>
    <property type="match status" value="2"/>
</dbReference>
<keyword evidence="13" id="KW-1185">Reference proteome</keyword>
<evidence type="ECO:0000256" key="1">
    <source>
        <dbReference type="ARBA" id="ARBA00004141"/>
    </source>
</evidence>
<keyword evidence="5" id="KW-0547">Nucleotide-binding</keyword>
<dbReference type="InterPro" id="IPR013525">
    <property type="entry name" value="ABC2_TM"/>
</dbReference>
<evidence type="ECO:0000256" key="5">
    <source>
        <dbReference type="ARBA" id="ARBA00022741"/>
    </source>
</evidence>
<feature type="transmembrane region" description="Helical" evidence="10">
    <location>
        <begin position="365"/>
        <end position="388"/>
    </location>
</feature>
<keyword evidence="7 10" id="KW-1133">Transmembrane helix</keyword>
<keyword evidence="8 10" id="KW-0472">Membrane</keyword>
<dbReference type="FunFam" id="3.40.50.300:FF:000054">
    <property type="entry name" value="ABC multidrug transporter atrF"/>
    <property type="match status" value="1"/>
</dbReference>
<evidence type="ECO:0000256" key="10">
    <source>
        <dbReference type="SAM" id="Phobius"/>
    </source>
</evidence>
<organism evidence="12 13">
    <name type="scientific">Fusarium floridanum</name>
    <dbReference type="NCBI Taxonomy" id="1325733"/>
    <lineage>
        <taxon>Eukaryota</taxon>
        <taxon>Fungi</taxon>
        <taxon>Dikarya</taxon>
        <taxon>Ascomycota</taxon>
        <taxon>Pezizomycotina</taxon>
        <taxon>Sordariomycetes</taxon>
        <taxon>Hypocreomycetidae</taxon>
        <taxon>Hypocreales</taxon>
        <taxon>Nectriaceae</taxon>
        <taxon>Fusarium</taxon>
        <taxon>Fusarium solani species complex</taxon>
    </lineage>
</organism>
<accession>A0A428RW98</accession>
<keyword evidence="3" id="KW-0813">Transport</keyword>
<dbReference type="SMART" id="SM00382">
    <property type="entry name" value="AAA"/>
    <property type="match status" value="1"/>
</dbReference>
<dbReference type="GO" id="GO:0140359">
    <property type="term" value="F:ABC-type transporter activity"/>
    <property type="evidence" value="ECO:0007669"/>
    <property type="project" value="InterPro"/>
</dbReference>
<dbReference type="Proteomes" id="UP000287972">
    <property type="component" value="Unassembled WGS sequence"/>
</dbReference>
<evidence type="ECO:0000259" key="11">
    <source>
        <dbReference type="PROSITE" id="PS50893"/>
    </source>
</evidence>
<feature type="region of interest" description="Disordered" evidence="9">
    <location>
        <begin position="183"/>
        <end position="219"/>
    </location>
</feature>
<reference evidence="12 13" key="1">
    <citation type="submission" date="2017-06" db="EMBL/GenBank/DDBJ databases">
        <title>Comparative genomic analysis of Ambrosia Fusariam Clade fungi.</title>
        <authorList>
            <person name="Stajich J.E."/>
            <person name="Carrillo J."/>
            <person name="Kijimoto T."/>
            <person name="Eskalen A."/>
            <person name="O'Donnell K."/>
            <person name="Kasson M."/>
        </authorList>
    </citation>
    <scope>NUCLEOTIDE SEQUENCE [LARGE SCALE GENOMIC DNA]</scope>
    <source>
        <strain evidence="12 13">NRRL62606</strain>
    </source>
</reference>
<sequence length="776" mass="86818">MRTSFRGDVLYNAEVDTHLAHLTVGETLSFAASAHSRRHVPGGVTRAQADTMMRDVMMAIFGISHTVDTRVGDDFVRGVSGGERKRVSIAEAALTGAKLQCWDNTTRGLDSGNAINFCKTLRLQADLVGVAGAVAIYQAPQSAYDLFDRVTVLYEGRQIFFGKITEAKQYFESLGFECPDRQTTPDFLTSMTSPQERRVKPGHENTAPRTPDEFAERWQSSSPRKQLLQELSQYEQNHPREERLAEYQTSRRAEQFKSQRAKSPYTISQLEVLTVYVERPVVEKHNRYAFYHQSTQAIASYLIDIPYKTINMFVFNIVVYFMAHLRRETGNFFFFCLASYLTTLVMSCIYRTLACLTRTSHQAMVPSAILSLGLMIYTGFTIPTDYMLGWSRWMNYINPLAYAFEALMANEFHNREFPCAQMVPRGPGYDDLPPESRICAVVGAEPGSNVVSGDRYINMSFDYSNAHKWRNVGILCGFLVAFFLTYIISAEYAKPPRSKGEILVFRKGKMPPSLKDSGKGDSEAQKTERPVVAEKVANNGSTGLAAGASVFHWEDLCYDIQIKGNERRLLDHVDGWVKPGMSTALMGVSGAGKTTLLDVLATRVTMGVVSGDTRIDGKPTDSSFQHRVGYVQQQDVHLNTMTVREALEFSALLRQSAEIPREEKIKYVEHVIDMLDMQEFSDAVIGTPGEGLNVEQRKRLTIGVELAARPQLLVFLDEPTSGLDSQTSWAICDLIEKLTASGQAVLCTIHQPSAILFQRFDRLLLLAPGGKTVYFG</sequence>
<feature type="transmembrane region" description="Helical" evidence="10">
    <location>
        <begin position="469"/>
        <end position="488"/>
    </location>
</feature>
<evidence type="ECO:0000313" key="13">
    <source>
        <dbReference type="Proteomes" id="UP000287972"/>
    </source>
</evidence>
<keyword evidence="6" id="KW-0067">ATP-binding</keyword>
<dbReference type="InterPro" id="IPR010929">
    <property type="entry name" value="PDR_CDR_ABC"/>
</dbReference>
<proteinExistence type="inferred from homology"/>
<dbReference type="InterPro" id="IPR034003">
    <property type="entry name" value="ABCG_PDR_2"/>
</dbReference>
<dbReference type="InterPro" id="IPR003593">
    <property type="entry name" value="AAA+_ATPase"/>
</dbReference>
<evidence type="ECO:0000256" key="8">
    <source>
        <dbReference type="ARBA" id="ARBA00023136"/>
    </source>
</evidence>
<dbReference type="GO" id="GO:0016887">
    <property type="term" value="F:ATP hydrolysis activity"/>
    <property type="evidence" value="ECO:0007669"/>
    <property type="project" value="InterPro"/>
</dbReference>
<comment type="similarity">
    <text evidence="2">Belongs to the ABC transporter superfamily. ABCG family. PDR (TC 3.A.1.205) subfamily.</text>
</comment>
<feature type="domain" description="ABC transporter" evidence="11">
    <location>
        <begin position="551"/>
        <end position="775"/>
    </location>
</feature>
<evidence type="ECO:0000256" key="2">
    <source>
        <dbReference type="ARBA" id="ARBA00006012"/>
    </source>
</evidence>
<dbReference type="Pfam" id="PF01061">
    <property type="entry name" value="ABC2_membrane"/>
    <property type="match status" value="1"/>
</dbReference>
<feature type="transmembrane region" description="Helical" evidence="10">
    <location>
        <begin position="332"/>
        <end position="353"/>
    </location>
</feature>
<dbReference type="Gene3D" id="3.40.50.300">
    <property type="entry name" value="P-loop containing nucleotide triphosphate hydrolases"/>
    <property type="match status" value="2"/>
</dbReference>
<evidence type="ECO:0000256" key="3">
    <source>
        <dbReference type="ARBA" id="ARBA00022448"/>
    </source>
</evidence>
<comment type="subcellular location">
    <subcellularLocation>
        <location evidence="1">Membrane</location>
        <topology evidence="1">Multi-pass membrane protein</topology>
    </subcellularLocation>
</comment>
<dbReference type="Pfam" id="PF06422">
    <property type="entry name" value="PDR_CDR"/>
    <property type="match status" value="1"/>
</dbReference>
<dbReference type="InterPro" id="IPR003439">
    <property type="entry name" value="ABC_transporter-like_ATP-bd"/>
</dbReference>